<evidence type="ECO:0000313" key="3">
    <source>
        <dbReference type="Proteomes" id="UP000011058"/>
    </source>
</evidence>
<feature type="region of interest" description="Disordered" evidence="1">
    <location>
        <begin position="147"/>
        <end position="171"/>
    </location>
</feature>
<dbReference type="AlphaFoldDB" id="I0KFZ0"/>
<dbReference type="HOGENOM" id="CLU_133165_0_0_10"/>
<dbReference type="Proteomes" id="UP000011058">
    <property type="component" value="Chromosome"/>
</dbReference>
<dbReference type="EMBL" id="HE796683">
    <property type="protein sequence ID" value="CCH03043.1"/>
    <property type="molecule type" value="Genomic_DNA"/>
</dbReference>
<keyword evidence="3" id="KW-1185">Reference proteome</keyword>
<organism evidence="2 3">
    <name type="scientific">Fibrella aestuarina BUZ 2</name>
    <dbReference type="NCBI Taxonomy" id="1166018"/>
    <lineage>
        <taxon>Bacteria</taxon>
        <taxon>Pseudomonadati</taxon>
        <taxon>Bacteroidota</taxon>
        <taxon>Cytophagia</taxon>
        <taxon>Cytophagales</taxon>
        <taxon>Spirosomataceae</taxon>
        <taxon>Fibrella</taxon>
    </lineage>
</organism>
<accession>I0KFZ0</accession>
<evidence type="ECO:0000256" key="1">
    <source>
        <dbReference type="SAM" id="MobiDB-lite"/>
    </source>
</evidence>
<protein>
    <submittedName>
        <fullName evidence="2">Uncharacterized protein</fullName>
    </submittedName>
</protein>
<dbReference type="eggNOG" id="ENOG5032WQG">
    <property type="taxonomic scope" value="Bacteria"/>
</dbReference>
<dbReference type="KEGG" id="fae:FAES_5044"/>
<sequence>MHGQHRWVPQLGCIGYVVRSPPVVLAYLCHVPDATRMTTNTIYTLLIDAATEQIQGDWTICRLTVHFLSDPANHATDIEFAGTYLDPTGEDHPLTTDFADEVTEAMQQLYQNRKRDGHPRANVLQVDFSPSGQFTTAYSWDQEMQDEDEHFSNGGTAKEWEAIRAAKYGNP</sequence>
<proteinExistence type="predicted"/>
<reference evidence="2 3" key="1">
    <citation type="journal article" date="2012" name="J. Bacteriol.">
        <title>Genome Sequence of Fibrella aestuarina BUZ 2T, a Filamentous Marine Bacterium.</title>
        <authorList>
            <person name="Filippini M."/>
            <person name="Qi W."/>
            <person name="Blom J."/>
            <person name="Goesmann A."/>
            <person name="Smits T.H."/>
            <person name="Bagheri H.C."/>
        </authorList>
    </citation>
    <scope>NUCLEOTIDE SEQUENCE [LARGE SCALE GENOMIC DNA]</scope>
    <source>
        <strain evidence="3">BUZ 2T</strain>
    </source>
</reference>
<evidence type="ECO:0000313" key="2">
    <source>
        <dbReference type="EMBL" id="CCH03043.1"/>
    </source>
</evidence>
<gene>
    <name evidence="2" type="ORF">FAES_5044</name>
</gene>
<name>I0KFZ0_9BACT</name>